<feature type="domain" description="HTH marR-type" evidence="1">
    <location>
        <begin position="12"/>
        <end position="148"/>
    </location>
</feature>
<dbReference type="SMART" id="SM00347">
    <property type="entry name" value="HTH_MARR"/>
    <property type="match status" value="1"/>
</dbReference>
<dbReference type="InterPro" id="IPR036390">
    <property type="entry name" value="WH_DNA-bd_sf"/>
</dbReference>
<dbReference type="GO" id="GO:0003700">
    <property type="term" value="F:DNA-binding transcription factor activity"/>
    <property type="evidence" value="ECO:0007669"/>
    <property type="project" value="InterPro"/>
</dbReference>
<dbReference type="Gene3D" id="1.10.10.10">
    <property type="entry name" value="Winged helix-like DNA-binding domain superfamily/Winged helix DNA-binding domain"/>
    <property type="match status" value="1"/>
</dbReference>
<dbReference type="EMBL" id="VFOP01000001">
    <property type="protein sequence ID" value="TQL51804.1"/>
    <property type="molecule type" value="Genomic_DNA"/>
</dbReference>
<comment type="caution">
    <text evidence="2">The sequence shown here is derived from an EMBL/GenBank/DDBJ whole genome shotgun (WGS) entry which is preliminary data.</text>
</comment>
<name>A0A542YV19_9MICO</name>
<protein>
    <submittedName>
        <fullName evidence="2">MarR family transcriptional regulator</fullName>
    </submittedName>
</protein>
<evidence type="ECO:0000313" key="2">
    <source>
        <dbReference type="EMBL" id="TQL51804.1"/>
    </source>
</evidence>
<keyword evidence="3" id="KW-1185">Reference proteome</keyword>
<dbReference type="Pfam" id="PF12802">
    <property type="entry name" value="MarR_2"/>
    <property type="match status" value="1"/>
</dbReference>
<gene>
    <name evidence="2" type="ORF">FB467_2967</name>
</gene>
<dbReference type="GO" id="GO:0006950">
    <property type="term" value="P:response to stress"/>
    <property type="evidence" value="ECO:0007669"/>
    <property type="project" value="TreeGrafter"/>
</dbReference>
<dbReference type="PANTHER" id="PTHR33164:SF57">
    <property type="entry name" value="MARR-FAMILY TRANSCRIPTIONAL REGULATOR"/>
    <property type="match status" value="1"/>
</dbReference>
<dbReference type="PANTHER" id="PTHR33164">
    <property type="entry name" value="TRANSCRIPTIONAL REGULATOR, MARR FAMILY"/>
    <property type="match status" value="1"/>
</dbReference>
<proteinExistence type="predicted"/>
<dbReference type="InterPro" id="IPR000835">
    <property type="entry name" value="HTH_MarR-typ"/>
</dbReference>
<reference evidence="2 3" key="1">
    <citation type="submission" date="2019-06" db="EMBL/GenBank/DDBJ databases">
        <title>Sequencing the genomes of 1000 actinobacteria strains.</title>
        <authorList>
            <person name="Klenk H.-P."/>
        </authorList>
    </citation>
    <scope>NUCLEOTIDE SEQUENCE [LARGE SCALE GENOMIC DNA]</scope>
    <source>
        <strain evidence="2 3">DSM 12335</strain>
    </source>
</reference>
<accession>A0A542YV19</accession>
<dbReference type="SUPFAM" id="SSF46785">
    <property type="entry name" value="Winged helix' DNA-binding domain"/>
    <property type="match status" value="1"/>
</dbReference>
<evidence type="ECO:0000259" key="1">
    <source>
        <dbReference type="PROSITE" id="PS50995"/>
    </source>
</evidence>
<dbReference type="AlphaFoldDB" id="A0A542YV19"/>
<sequence>MSVSDLTRLDQLDDLLSGLRLAVQRPGYRRRLLEGLGAPGGVTGLRVLRAVQVLSADGSPSIKDVAARLAVEHSTASRAVDSAVREGLLRKQPCTDDQRRTRLELTPDSEDLLARTGARRTELLATITRGWEQADLDRLIELLEGLQNGYDRLEDLG</sequence>
<evidence type="ECO:0000313" key="3">
    <source>
        <dbReference type="Proteomes" id="UP000319516"/>
    </source>
</evidence>
<organism evidence="2 3">
    <name type="scientific">Ornithinicoccus hortensis</name>
    <dbReference type="NCBI Taxonomy" id="82346"/>
    <lineage>
        <taxon>Bacteria</taxon>
        <taxon>Bacillati</taxon>
        <taxon>Actinomycetota</taxon>
        <taxon>Actinomycetes</taxon>
        <taxon>Micrococcales</taxon>
        <taxon>Intrasporangiaceae</taxon>
        <taxon>Ornithinicoccus</taxon>
    </lineage>
</organism>
<dbReference type="InterPro" id="IPR036388">
    <property type="entry name" value="WH-like_DNA-bd_sf"/>
</dbReference>
<dbReference type="InterPro" id="IPR039422">
    <property type="entry name" value="MarR/SlyA-like"/>
</dbReference>
<dbReference type="Proteomes" id="UP000319516">
    <property type="component" value="Unassembled WGS sequence"/>
</dbReference>
<dbReference type="PROSITE" id="PS50995">
    <property type="entry name" value="HTH_MARR_2"/>
    <property type="match status" value="1"/>
</dbReference>